<dbReference type="GO" id="GO:0042597">
    <property type="term" value="C:periplasmic space"/>
    <property type="evidence" value="ECO:0007669"/>
    <property type="project" value="UniProtKB-SubCell"/>
</dbReference>
<comment type="subcellular location">
    <subcellularLocation>
        <location evidence="1 4">Periplasm</location>
    </subcellularLocation>
</comment>
<comment type="similarity">
    <text evidence="4">Belongs to the TolB family.</text>
</comment>
<dbReference type="SUPFAM" id="SSF52964">
    <property type="entry name" value="TolB, N-terminal domain"/>
    <property type="match status" value="1"/>
</dbReference>
<dbReference type="EMBL" id="NVWI01000003">
    <property type="protein sequence ID" value="PCJ42215.1"/>
    <property type="molecule type" value="Genomic_DNA"/>
</dbReference>
<evidence type="ECO:0000256" key="3">
    <source>
        <dbReference type="ARBA" id="ARBA00022764"/>
    </source>
</evidence>
<evidence type="ECO:0000313" key="7">
    <source>
        <dbReference type="Proteomes" id="UP000228987"/>
    </source>
</evidence>
<proteinExistence type="inferred from homology"/>
<comment type="subunit">
    <text evidence="4">The Tol-Pal system is composed of five core proteins: the inner membrane proteins TolA, TolQ and TolR, the periplasmic protein TolB and the outer membrane protein Pal. They form a network linking the inner and outer membranes and the peptidoglycan layer.</text>
</comment>
<dbReference type="Pfam" id="PF26549">
    <property type="entry name" value="Tricorn_N"/>
    <property type="match status" value="1"/>
</dbReference>
<keyword evidence="2 4" id="KW-0732">Signal</keyword>
<evidence type="ECO:0000256" key="2">
    <source>
        <dbReference type="ARBA" id="ARBA00022729"/>
    </source>
</evidence>
<dbReference type="Gene3D" id="3.40.50.10070">
    <property type="entry name" value="TolB, N-terminal domain"/>
    <property type="match status" value="1"/>
</dbReference>
<dbReference type="Proteomes" id="UP000228987">
    <property type="component" value="Unassembled WGS sequence"/>
</dbReference>
<dbReference type="AlphaFoldDB" id="A0A2A5CFD9"/>
<protein>
    <recommendedName>
        <fullName evidence="4">Tol-Pal system protein TolB</fullName>
    </recommendedName>
</protein>
<keyword evidence="3 4" id="KW-0574">Periplasm</keyword>
<dbReference type="InterPro" id="IPR011042">
    <property type="entry name" value="6-blade_b-propeller_TolB-like"/>
</dbReference>
<dbReference type="GO" id="GO:0017038">
    <property type="term" value="P:protein import"/>
    <property type="evidence" value="ECO:0007669"/>
    <property type="project" value="InterPro"/>
</dbReference>
<gene>
    <name evidence="4 6" type="primary">tolB</name>
    <name evidence="6" type="ORF">COA71_06410</name>
</gene>
<dbReference type="PANTHER" id="PTHR36842">
    <property type="entry name" value="PROTEIN TOLB HOMOLOG"/>
    <property type="match status" value="1"/>
</dbReference>
<dbReference type="InterPro" id="IPR014167">
    <property type="entry name" value="Tol-Pal_TolB"/>
</dbReference>
<dbReference type="SUPFAM" id="SSF69304">
    <property type="entry name" value="Tricorn protease N-terminal domain"/>
    <property type="match status" value="1"/>
</dbReference>
<keyword evidence="4" id="KW-0132">Cell division</keyword>
<dbReference type="Pfam" id="PF04052">
    <property type="entry name" value="TolB_N"/>
    <property type="match status" value="1"/>
</dbReference>
<name>A0A2A5CFD9_9GAMM</name>
<evidence type="ECO:0000313" key="6">
    <source>
        <dbReference type="EMBL" id="PCJ42215.1"/>
    </source>
</evidence>
<dbReference type="HAMAP" id="MF_00671">
    <property type="entry name" value="TolB"/>
    <property type="match status" value="1"/>
</dbReference>
<comment type="caution">
    <text evidence="6">The sequence shown here is derived from an EMBL/GenBank/DDBJ whole genome shotgun (WGS) entry which is preliminary data.</text>
</comment>
<feature type="chain" id="PRO_5013409887" description="Tol-Pal system protein TolB" evidence="4">
    <location>
        <begin position="22"/>
        <end position="432"/>
    </location>
</feature>
<dbReference type="PANTHER" id="PTHR36842:SF1">
    <property type="entry name" value="PROTEIN TOLB"/>
    <property type="match status" value="1"/>
</dbReference>
<evidence type="ECO:0000256" key="1">
    <source>
        <dbReference type="ARBA" id="ARBA00004418"/>
    </source>
</evidence>
<organism evidence="6 7">
    <name type="scientific">SAR86 cluster bacterium</name>
    <dbReference type="NCBI Taxonomy" id="2030880"/>
    <lineage>
        <taxon>Bacteria</taxon>
        <taxon>Pseudomonadati</taxon>
        <taxon>Pseudomonadota</taxon>
        <taxon>Gammaproteobacteria</taxon>
        <taxon>SAR86 cluster</taxon>
    </lineage>
</organism>
<evidence type="ECO:0000259" key="5">
    <source>
        <dbReference type="Pfam" id="PF04052"/>
    </source>
</evidence>
<feature type="domain" description="TolB N-terminal" evidence="5">
    <location>
        <begin position="23"/>
        <end position="127"/>
    </location>
</feature>
<keyword evidence="4" id="KW-0131">Cell cycle</keyword>
<accession>A0A2A5CFD9</accession>
<feature type="signal peptide" evidence="4">
    <location>
        <begin position="1"/>
        <end position="21"/>
    </location>
</feature>
<dbReference type="InterPro" id="IPR007195">
    <property type="entry name" value="TolB_N"/>
</dbReference>
<sequence precursor="true">MIKVYRTLLLCCLLIPAAVNAQLNIVITQGVDNPVPVAVVPFEWEGFGVLSENIDMVISNNLRNTGEFAPIDPVNMLSQPHEQDEVYFRDWRFLDSDYLLVGKISRNENSQLMQVQYEFFDVLREERLFGEVITGNESQLRDIAHKISDLVFEEITGVRGAFSTKILYVKEDQAEAFPYRLEMADADGGRPRILWEGEEPIMSPAWSPDGSQIAYVSFETGRSQIFIQNISSGVREQLTNFTGINSSPAFSPDGNRLAMVSSKDGNPDIYILDLRTRDIQRITNHFAIDTEPSWTPDGSALIFTSERSSTPQIYQVDLETRWEERLTFEGNYNARARMLSDGNNMIIVHRYDSNDDFHISVLNLERGTIRILTETALDESPSIAPNASMVIYASKSGDRGILNAVSIDGRVKFQIPSAQGNVREPAWSPFLD</sequence>
<dbReference type="GO" id="GO:0051301">
    <property type="term" value="P:cell division"/>
    <property type="evidence" value="ECO:0007669"/>
    <property type="project" value="UniProtKB-UniRule"/>
</dbReference>
<reference evidence="7" key="1">
    <citation type="submission" date="2017-08" db="EMBL/GenBank/DDBJ databases">
        <title>A dynamic microbial community with high functional redundancy inhabits the cold, oxic subseafloor aquifer.</title>
        <authorList>
            <person name="Tully B.J."/>
            <person name="Wheat C.G."/>
            <person name="Glazer B.T."/>
            <person name="Huber J.A."/>
        </authorList>
    </citation>
    <scope>NUCLEOTIDE SEQUENCE [LARGE SCALE GENOMIC DNA]</scope>
</reference>
<evidence type="ECO:0000256" key="4">
    <source>
        <dbReference type="HAMAP-Rule" id="MF_00671"/>
    </source>
</evidence>
<comment type="function">
    <text evidence="4">Part of the Tol-Pal system, which plays a role in outer membrane invagination during cell division and is important for maintaining outer membrane integrity.</text>
</comment>
<dbReference type="Gene3D" id="2.120.10.30">
    <property type="entry name" value="TolB, C-terminal domain"/>
    <property type="match status" value="1"/>
</dbReference>
<dbReference type="NCBIfam" id="TIGR02800">
    <property type="entry name" value="propeller_TolB"/>
    <property type="match status" value="1"/>
</dbReference>